<dbReference type="Proteomes" id="UP000008062">
    <property type="component" value="Chromosome 11"/>
</dbReference>
<dbReference type="SUPFAM" id="SSF103473">
    <property type="entry name" value="MFS general substrate transporter"/>
    <property type="match status" value="1"/>
</dbReference>
<gene>
    <name evidence="6" type="ORF">MYCGRDRAFT_106071</name>
</gene>
<dbReference type="OrthoDB" id="3848108at2759"/>
<evidence type="ECO:0008006" key="8">
    <source>
        <dbReference type="Google" id="ProtNLM"/>
    </source>
</evidence>
<dbReference type="RefSeq" id="XP_003848299.1">
    <property type="nucleotide sequence ID" value="XM_003848251.1"/>
</dbReference>
<dbReference type="eggNOG" id="KOG0255">
    <property type="taxonomic scope" value="Eukaryota"/>
</dbReference>
<protein>
    <recommendedName>
        <fullName evidence="8">Major facilitator superfamily (MFS) profile domain-containing protein</fullName>
    </recommendedName>
</protein>
<evidence type="ECO:0000313" key="7">
    <source>
        <dbReference type="Proteomes" id="UP000008062"/>
    </source>
</evidence>
<organism evidence="6 7">
    <name type="scientific">Zymoseptoria tritici (strain CBS 115943 / IPO323)</name>
    <name type="common">Speckled leaf blotch fungus</name>
    <name type="synonym">Septoria tritici</name>
    <dbReference type="NCBI Taxonomy" id="336722"/>
    <lineage>
        <taxon>Eukaryota</taxon>
        <taxon>Fungi</taxon>
        <taxon>Dikarya</taxon>
        <taxon>Ascomycota</taxon>
        <taxon>Pezizomycotina</taxon>
        <taxon>Dothideomycetes</taxon>
        <taxon>Dothideomycetidae</taxon>
        <taxon>Mycosphaerellales</taxon>
        <taxon>Mycosphaerellaceae</taxon>
        <taxon>Zymoseptoria</taxon>
    </lineage>
</organism>
<dbReference type="GO" id="GO:0005886">
    <property type="term" value="C:plasma membrane"/>
    <property type="evidence" value="ECO:0007669"/>
    <property type="project" value="TreeGrafter"/>
</dbReference>
<name>F9XMM0_ZYMTI</name>
<sequence>MNWSCKKKCICTRLYGFTAMFGTFASAVYSPAVYEVAREFNVGTQVSLLGISLFLIGFGIGPLVWAPLSEVYGRKIAVLTPSFHRRNVRIWSRSCQGYPNSDDMSLLAGHIRQRSCDEYLRSAG</sequence>
<dbReference type="AlphaFoldDB" id="F9XMM0"/>
<dbReference type="PANTHER" id="PTHR23502">
    <property type="entry name" value="MAJOR FACILITATOR SUPERFAMILY"/>
    <property type="match status" value="1"/>
</dbReference>
<feature type="transmembrane region" description="Helical" evidence="5">
    <location>
        <begin position="46"/>
        <end position="66"/>
    </location>
</feature>
<reference evidence="6 7" key="1">
    <citation type="journal article" date="2011" name="PLoS Genet.">
        <title>Finished genome of the fungal wheat pathogen Mycosphaerella graminicola reveals dispensome structure, chromosome plasticity, and stealth pathogenesis.</title>
        <authorList>
            <person name="Goodwin S.B."/>
            <person name="Ben M'barek S."/>
            <person name="Dhillon B."/>
            <person name="Wittenberg A.H.J."/>
            <person name="Crane C.F."/>
            <person name="Hane J.K."/>
            <person name="Foster A.J."/>
            <person name="Van der Lee T.A.J."/>
            <person name="Grimwood J."/>
            <person name="Aerts A."/>
            <person name="Antoniw J."/>
            <person name="Bailey A."/>
            <person name="Bluhm B."/>
            <person name="Bowler J."/>
            <person name="Bristow J."/>
            <person name="van der Burgt A."/>
            <person name="Canto-Canche B."/>
            <person name="Churchill A.C.L."/>
            <person name="Conde-Ferraez L."/>
            <person name="Cools H.J."/>
            <person name="Coutinho P.M."/>
            <person name="Csukai M."/>
            <person name="Dehal P."/>
            <person name="De Wit P."/>
            <person name="Donzelli B."/>
            <person name="van de Geest H.C."/>
            <person name="van Ham R.C.H.J."/>
            <person name="Hammond-Kosack K.E."/>
            <person name="Henrissat B."/>
            <person name="Kilian A."/>
            <person name="Kobayashi A.K."/>
            <person name="Koopmann E."/>
            <person name="Kourmpetis Y."/>
            <person name="Kuzniar A."/>
            <person name="Lindquist E."/>
            <person name="Lombard V."/>
            <person name="Maliepaard C."/>
            <person name="Martins N."/>
            <person name="Mehrabi R."/>
            <person name="Nap J.P.H."/>
            <person name="Ponomarenko A."/>
            <person name="Rudd J.J."/>
            <person name="Salamov A."/>
            <person name="Schmutz J."/>
            <person name="Schouten H.J."/>
            <person name="Shapiro H."/>
            <person name="Stergiopoulos I."/>
            <person name="Torriani S.F.F."/>
            <person name="Tu H."/>
            <person name="de Vries R.P."/>
            <person name="Waalwijk C."/>
            <person name="Ware S.B."/>
            <person name="Wiebenga A."/>
            <person name="Zwiers L.-H."/>
            <person name="Oliver R.P."/>
            <person name="Grigoriev I.V."/>
            <person name="Kema G.H.J."/>
        </authorList>
    </citation>
    <scope>NUCLEOTIDE SEQUENCE [LARGE SCALE GENOMIC DNA]</scope>
    <source>
        <strain evidence="7">CBS 115943 / IPO323</strain>
    </source>
</reference>
<evidence type="ECO:0000256" key="4">
    <source>
        <dbReference type="ARBA" id="ARBA00023136"/>
    </source>
</evidence>
<dbReference type="KEGG" id="ztr:MYCGRDRAFT_106071"/>
<evidence type="ECO:0000313" key="6">
    <source>
        <dbReference type="EMBL" id="EGP83275.1"/>
    </source>
</evidence>
<evidence type="ECO:0000256" key="5">
    <source>
        <dbReference type="SAM" id="Phobius"/>
    </source>
</evidence>
<proteinExistence type="predicted"/>
<accession>F9XMM0</accession>
<dbReference type="GeneID" id="13396327"/>
<dbReference type="GO" id="GO:0022857">
    <property type="term" value="F:transmembrane transporter activity"/>
    <property type="evidence" value="ECO:0007669"/>
    <property type="project" value="TreeGrafter"/>
</dbReference>
<dbReference type="PANTHER" id="PTHR23502:SF59">
    <property type="entry name" value="MULTIDRUG TRANSPORTER, PUTATIVE (AFU_ORTHOLOGUE AFUA_1G10370)-RELATED"/>
    <property type="match status" value="1"/>
</dbReference>
<dbReference type="InParanoid" id="F9XMM0"/>
<dbReference type="Gene3D" id="1.20.1720.10">
    <property type="entry name" value="Multidrug resistance protein D"/>
    <property type="match status" value="1"/>
</dbReference>
<keyword evidence="2 5" id="KW-0812">Transmembrane</keyword>
<keyword evidence="3 5" id="KW-1133">Transmembrane helix</keyword>
<evidence type="ECO:0000256" key="3">
    <source>
        <dbReference type="ARBA" id="ARBA00022989"/>
    </source>
</evidence>
<keyword evidence="4 5" id="KW-0472">Membrane</keyword>
<dbReference type="HOGENOM" id="CLU_2005717_0_0_1"/>
<dbReference type="EMBL" id="CM001206">
    <property type="protein sequence ID" value="EGP83275.1"/>
    <property type="molecule type" value="Genomic_DNA"/>
</dbReference>
<dbReference type="InterPro" id="IPR036259">
    <property type="entry name" value="MFS_trans_sf"/>
</dbReference>
<keyword evidence="7" id="KW-1185">Reference proteome</keyword>
<dbReference type="VEuPathDB" id="FungiDB:ZTRI_11.89"/>
<evidence type="ECO:0000256" key="2">
    <source>
        <dbReference type="ARBA" id="ARBA00022692"/>
    </source>
</evidence>
<evidence type="ECO:0000256" key="1">
    <source>
        <dbReference type="ARBA" id="ARBA00004141"/>
    </source>
</evidence>
<feature type="transmembrane region" description="Helical" evidence="5">
    <location>
        <begin position="12"/>
        <end position="34"/>
    </location>
</feature>
<comment type="subcellular location">
    <subcellularLocation>
        <location evidence="1">Membrane</location>
        <topology evidence="1">Multi-pass membrane protein</topology>
    </subcellularLocation>
</comment>